<reference evidence="1 2" key="1">
    <citation type="journal article" date="2013" name="Nat. Genet.">
        <title>The genome of the hydatid tapeworm Echinococcus granulosus.</title>
        <authorList>
            <person name="Zheng H."/>
            <person name="Zhang W."/>
            <person name="Zhang L."/>
            <person name="Zhang Z."/>
            <person name="Li J."/>
            <person name="Lu G."/>
            <person name="Zhu Y."/>
            <person name="Wang Y."/>
            <person name="Huang Y."/>
            <person name="Liu J."/>
            <person name="Kang H."/>
            <person name="Chen J."/>
            <person name="Wang L."/>
            <person name="Chen A."/>
            <person name="Yu S."/>
            <person name="Gao Z."/>
            <person name="Jin L."/>
            <person name="Gu W."/>
            <person name="Wang Z."/>
            <person name="Zhao L."/>
            <person name="Shi B."/>
            <person name="Wen H."/>
            <person name="Lin R."/>
            <person name="Jones M.K."/>
            <person name="Brejova B."/>
            <person name="Vinar T."/>
            <person name="Zhao G."/>
            <person name="McManus D.P."/>
            <person name="Chen Z."/>
            <person name="Zhou Y."/>
            <person name="Wang S."/>
        </authorList>
    </citation>
    <scope>NUCLEOTIDE SEQUENCE [LARGE SCALE GENOMIC DNA]</scope>
</reference>
<dbReference type="Proteomes" id="UP000019149">
    <property type="component" value="Unassembled WGS sequence"/>
</dbReference>
<dbReference type="RefSeq" id="XP_024345971.1">
    <property type="nucleotide sequence ID" value="XM_024499623.1"/>
</dbReference>
<dbReference type="EMBL" id="APAU02000213">
    <property type="protein sequence ID" value="EUB54775.1"/>
    <property type="molecule type" value="Genomic_DNA"/>
</dbReference>
<dbReference type="GeneID" id="36346089"/>
<sequence>MHGKTLPFLLYLATSNPNVIVAEFSLISPRHYLGTIYIRILKLTILPMMGRSVRLRSASFSSSTFWVRLLELLTLTSSIQVYFPHNVRLDFWTVNNGEG</sequence>
<gene>
    <name evidence="1" type="ORF">EGR_10374</name>
</gene>
<evidence type="ECO:0000313" key="2">
    <source>
        <dbReference type="Proteomes" id="UP000019149"/>
    </source>
</evidence>
<keyword evidence="2" id="KW-1185">Reference proteome</keyword>
<accession>W6U0X9</accession>
<dbReference type="CTD" id="36346089"/>
<comment type="caution">
    <text evidence="1">The sequence shown here is derived from an EMBL/GenBank/DDBJ whole genome shotgun (WGS) entry which is preliminary data.</text>
</comment>
<evidence type="ECO:0000313" key="1">
    <source>
        <dbReference type="EMBL" id="EUB54775.1"/>
    </source>
</evidence>
<protein>
    <submittedName>
        <fullName evidence="1">Uncharacterized protein</fullName>
    </submittedName>
</protein>
<proteinExistence type="predicted"/>
<dbReference type="AlphaFoldDB" id="W6U0X9"/>
<organism evidence="1 2">
    <name type="scientific">Echinococcus granulosus</name>
    <name type="common">Hydatid tapeworm</name>
    <dbReference type="NCBI Taxonomy" id="6210"/>
    <lineage>
        <taxon>Eukaryota</taxon>
        <taxon>Metazoa</taxon>
        <taxon>Spiralia</taxon>
        <taxon>Lophotrochozoa</taxon>
        <taxon>Platyhelminthes</taxon>
        <taxon>Cestoda</taxon>
        <taxon>Eucestoda</taxon>
        <taxon>Cyclophyllidea</taxon>
        <taxon>Taeniidae</taxon>
        <taxon>Echinococcus</taxon>
        <taxon>Echinococcus granulosus group</taxon>
    </lineage>
</organism>
<dbReference type="KEGG" id="egl:EGR_10374"/>
<name>W6U0X9_ECHGR</name>